<sequence>MAEELAQDYSTFAGERALDARAPFDTAALEGWLAAHVDGFAGPLAITQFNGGQSNPTYRLTTPNAAYVLRTKPAPAAKLLPSAHAIEREYRVMDALAGTDVPVARMRGLCVDESVIGLAFYVMDFVPGRVLWDPSLPGMTPAERGAIYDEMNRVISALHRVDYAAIGLASYGKPGGYIARQIARWSQQYRASPTQTIDAMDRLIEWLPAHLPSGVPERTSIVHGDFRLDNLIFHPSEPRVLAVLDWELSTLGDPLADFSYHCMAWHVTPGVFRGIAGLDWAALGIPDENAYVARYSERTGIDRPAQWYFYLAYNMFRIAAILQGIMKRVADGTAVSQQALDAGQRARPMAELAWMYAQRSTAPAQCGSRDLDHAGSQGTQTS</sequence>
<dbReference type="EC" id="2.7.1.-" evidence="2"/>
<reference evidence="2 3" key="1">
    <citation type="submission" date="2019-08" db="EMBL/GenBank/DDBJ databases">
        <authorList>
            <person name="Peeters C."/>
        </authorList>
    </citation>
    <scope>NUCLEOTIDE SEQUENCE [LARGE SCALE GENOMIC DNA]</scope>
    <source>
        <strain evidence="2 3">LMG 31106</strain>
    </source>
</reference>
<dbReference type="Proteomes" id="UP000384354">
    <property type="component" value="Unassembled WGS sequence"/>
</dbReference>
<dbReference type="CDD" id="cd05154">
    <property type="entry name" value="ACAD10_11_N-like"/>
    <property type="match status" value="1"/>
</dbReference>
<gene>
    <name evidence="2" type="ORF">PCE31106_01775</name>
</gene>
<evidence type="ECO:0000313" key="3">
    <source>
        <dbReference type="Proteomes" id="UP000384354"/>
    </source>
</evidence>
<dbReference type="InterPro" id="IPR011009">
    <property type="entry name" value="Kinase-like_dom_sf"/>
</dbReference>
<dbReference type="RefSeq" id="WP_150563044.1">
    <property type="nucleotide sequence ID" value="NZ_CABPSL010000005.1"/>
</dbReference>
<feature type="domain" description="Aminoglycoside phosphotransferase" evidence="1">
    <location>
        <begin position="46"/>
        <end position="269"/>
    </location>
</feature>
<protein>
    <submittedName>
        <fullName evidence="2">Aminoglycoside phosphotransferase</fullName>
        <ecNumber evidence="2">2.7.1.-</ecNumber>
    </submittedName>
</protein>
<dbReference type="PANTHER" id="PTHR47829">
    <property type="entry name" value="HYDROLASE, PUTATIVE (AFU_ORTHOLOGUE AFUA_1G12880)-RELATED"/>
    <property type="match status" value="1"/>
</dbReference>
<dbReference type="GO" id="GO:0016740">
    <property type="term" value="F:transferase activity"/>
    <property type="evidence" value="ECO:0007669"/>
    <property type="project" value="UniProtKB-KW"/>
</dbReference>
<dbReference type="InterPro" id="IPR052898">
    <property type="entry name" value="ACAD10-like"/>
</dbReference>
<accession>A0A5E4U2G9</accession>
<organism evidence="2 3">
    <name type="scientific">Pandoraea cepalis</name>
    <dbReference type="NCBI Taxonomy" id="2508294"/>
    <lineage>
        <taxon>Bacteria</taxon>
        <taxon>Pseudomonadati</taxon>
        <taxon>Pseudomonadota</taxon>
        <taxon>Betaproteobacteria</taxon>
        <taxon>Burkholderiales</taxon>
        <taxon>Burkholderiaceae</taxon>
        <taxon>Pandoraea</taxon>
    </lineage>
</organism>
<dbReference type="EMBL" id="CABPSL010000005">
    <property type="protein sequence ID" value="VVD94306.1"/>
    <property type="molecule type" value="Genomic_DNA"/>
</dbReference>
<dbReference type="OrthoDB" id="3806873at2"/>
<dbReference type="Gene3D" id="3.90.1200.10">
    <property type="match status" value="1"/>
</dbReference>
<dbReference type="AlphaFoldDB" id="A0A5E4U2G9"/>
<evidence type="ECO:0000313" key="2">
    <source>
        <dbReference type="EMBL" id="VVD94306.1"/>
    </source>
</evidence>
<dbReference type="InterPro" id="IPR041726">
    <property type="entry name" value="ACAD10_11_N"/>
</dbReference>
<dbReference type="InterPro" id="IPR002575">
    <property type="entry name" value="Aminoglycoside_PTrfase"/>
</dbReference>
<keyword evidence="2" id="KW-0808">Transferase</keyword>
<evidence type="ECO:0000259" key="1">
    <source>
        <dbReference type="Pfam" id="PF01636"/>
    </source>
</evidence>
<dbReference type="Pfam" id="PF01636">
    <property type="entry name" value="APH"/>
    <property type="match status" value="1"/>
</dbReference>
<dbReference type="PANTHER" id="PTHR47829:SF3">
    <property type="entry name" value="AMINOGLYCOSIDE PHOSPHOTRANSFERASE DOMAIN-CONTAINING PROTEIN"/>
    <property type="match status" value="1"/>
</dbReference>
<proteinExistence type="predicted"/>
<dbReference type="SUPFAM" id="SSF56112">
    <property type="entry name" value="Protein kinase-like (PK-like)"/>
    <property type="match status" value="1"/>
</dbReference>
<name>A0A5E4U2G9_9BURK</name>
<dbReference type="Gene3D" id="3.30.200.20">
    <property type="entry name" value="Phosphorylase Kinase, domain 1"/>
    <property type="match status" value="1"/>
</dbReference>